<dbReference type="Proteomes" id="UP001174909">
    <property type="component" value="Unassembled WGS sequence"/>
</dbReference>
<dbReference type="PANTHER" id="PTHR37984:SF5">
    <property type="entry name" value="PROTEIN NYNRIN-LIKE"/>
    <property type="match status" value="1"/>
</dbReference>
<evidence type="ECO:0000313" key="3">
    <source>
        <dbReference type="EMBL" id="CAI7999200.1"/>
    </source>
</evidence>
<feature type="domain" description="Integrase zinc-binding" evidence="2">
    <location>
        <begin position="49"/>
        <end position="104"/>
    </location>
</feature>
<reference evidence="3" key="1">
    <citation type="submission" date="2023-03" db="EMBL/GenBank/DDBJ databases">
        <authorList>
            <person name="Steffen K."/>
            <person name="Cardenas P."/>
        </authorList>
    </citation>
    <scope>NUCLEOTIDE SEQUENCE</scope>
</reference>
<dbReference type="EMBL" id="CASHTH010000364">
    <property type="protein sequence ID" value="CAI7999200.1"/>
    <property type="molecule type" value="Genomic_DNA"/>
</dbReference>
<feature type="non-terminal residue" evidence="3">
    <location>
        <position position="193"/>
    </location>
</feature>
<evidence type="ECO:0000259" key="2">
    <source>
        <dbReference type="Pfam" id="PF17921"/>
    </source>
</evidence>
<protein>
    <submittedName>
        <fullName evidence="3">Uncharacterized protein K02A2.6</fullName>
    </submittedName>
</protein>
<feature type="region of interest" description="Disordered" evidence="1">
    <location>
        <begin position="150"/>
        <end position="193"/>
    </location>
</feature>
<proteinExistence type="predicted"/>
<feature type="compositionally biased region" description="Polar residues" evidence="1">
    <location>
        <begin position="150"/>
        <end position="162"/>
    </location>
</feature>
<dbReference type="InterPro" id="IPR041588">
    <property type="entry name" value="Integrase_H2C2"/>
</dbReference>
<evidence type="ECO:0000313" key="4">
    <source>
        <dbReference type="Proteomes" id="UP001174909"/>
    </source>
</evidence>
<dbReference type="InterPro" id="IPR050951">
    <property type="entry name" value="Retrovirus_Pol_polyprotein"/>
</dbReference>
<organism evidence="3 4">
    <name type="scientific">Geodia barretti</name>
    <name type="common">Barrett's horny sponge</name>
    <dbReference type="NCBI Taxonomy" id="519541"/>
    <lineage>
        <taxon>Eukaryota</taxon>
        <taxon>Metazoa</taxon>
        <taxon>Porifera</taxon>
        <taxon>Demospongiae</taxon>
        <taxon>Heteroscleromorpha</taxon>
        <taxon>Tetractinellida</taxon>
        <taxon>Astrophorina</taxon>
        <taxon>Geodiidae</taxon>
        <taxon>Geodia</taxon>
    </lineage>
</organism>
<comment type="caution">
    <text evidence="3">The sequence shown here is derived from an EMBL/GenBank/DDBJ whole genome shotgun (WGS) entry which is preliminary data.</text>
</comment>
<dbReference type="AlphaFoldDB" id="A0AA35R212"/>
<evidence type="ECO:0000256" key="1">
    <source>
        <dbReference type="SAM" id="MobiDB-lite"/>
    </source>
</evidence>
<accession>A0AA35R212</accession>
<gene>
    <name evidence="3" type="ORF">GBAR_LOCUS2646</name>
</gene>
<name>A0AA35R212_GEOBA</name>
<dbReference type="PANTHER" id="PTHR37984">
    <property type="entry name" value="PROTEIN CBG26694"/>
    <property type="match status" value="1"/>
</dbReference>
<dbReference type="Gene3D" id="1.10.340.70">
    <property type="match status" value="1"/>
</dbReference>
<keyword evidence="4" id="KW-1185">Reference proteome</keyword>
<feature type="region of interest" description="Disordered" evidence="1">
    <location>
        <begin position="1"/>
        <end position="21"/>
    </location>
</feature>
<dbReference type="Pfam" id="PF17921">
    <property type="entry name" value="Integrase_H2C2"/>
    <property type="match status" value="1"/>
</dbReference>
<sequence>MAKSQATHPQIRALQSSSSSPLVVEPIPLPNAGDPLYCDVSTGTQRPLVPREWRRTVFNSLHSLSHPGIRATQKLITARFVWPGVNADVRRWTRACVQCQRAKIQRHSVAPLSSFPVPDARFDVVHIDLVGPLPPSRGFTYLPISTEIRPTQRQTSSLQPSHHMSPLAQDDESSSLSTSPRTRRHQKVPMGLQ</sequence>
<dbReference type="FunFam" id="1.10.340.70:FF:000006">
    <property type="entry name" value="Retrovirus-related Pol polyprotein from transposon 297-like Protein"/>
    <property type="match status" value="1"/>
</dbReference>